<organism evidence="2 3">
    <name type="scientific">Rhodotorula diobovata</name>
    <dbReference type="NCBI Taxonomy" id="5288"/>
    <lineage>
        <taxon>Eukaryota</taxon>
        <taxon>Fungi</taxon>
        <taxon>Dikarya</taxon>
        <taxon>Basidiomycota</taxon>
        <taxon>Pucciniomycotina</taxon>
        <taxon>Microbotryomycetes</taxon>
        <taxon>Sporidiobolales</taxon>
        <taxon>Sporidiobolaceae</taxon>
        <taxon>Rhodotorula</taxon>
    </lineage>
</organism>
<gene>
    <name evidence="2" type="ORF">DMC30DRAFT_261024</name>
</gene>
<dbReference type="EMBL" id="SOZI01000007">
    <property type="protein sequence ID" value="TNY23912.1"/>
    <property type="molecule type" value="Genomic_DNA"/>
</dbReference>
<keyword evidence="3" id="KW-1185">Reference proteome</keyword>
<feature type="compositionally biased region" description="Basic and acidic residues" evidence="1">
    <location>
        <begin position="204"/>
        <end position="224"/>
    </location>
</feature>
<evidence type="ECO:0000313" key="3">
    <source>
        <dbReference type="Proteomes" id="UP000311382"/>
    </source>
</evidence>
<name>A0A5C5G6A6_9BASI</name>
<sequence length="239" mass="25745">MTLCRLQASPTARLSEWSTRRRAAPRASSASLLGVTTTTTTVDYTATVTESDVTVLTTSTEIVEASTPLTTRTRTRTVRLLPSRTTTTVIVFSDAPTPLATRASTRTVRAPLSVLRSVLFPTTTLTVQTTTTLPTPLATTTVTVDEQSSACFVEVGRPLLSFLSPAHPADALTPSGPFLCIPAARERLLALPEHELCWHCSEDQGERAGEARPRQGAERREERHGRLRGGGGVHVLESV</sequence>
<evidence type="ECO:0000256" key="1">
    <source>
        <dbReference type="SAM" id="MobiDB-lite"/>
    </source>
</evidence>
<accession>A0A5C5G6A6</accession>
<comment type="caution">
    <text evidence="2">The sequence shown here is derived from an EMBL/GenBank/DDBJ whole genome shotgun (WGS) entry which is preliminary data.</text>
</comment>
<proteinExistence type="predicted"/>
<dbReference type="AlphaFoldDB" id="A0A5C5G6A6"/>
<dbReference type="Proteomes" id="UP000311382">
    <property type="component" value="Unassembled WGS sequence"/>
</dbReference>
<evidence type="ECO:0000313" key="2">
    <source>
        <dbReference type="EMBL" id="TNY23912.1"/>
    </source>
</evidence>
<protein>
    <submittedName>
        <fullName evidence="2">Uncharacterized protein</fullName>
    </submittedName>
</protein>
<reference evidence="2 3" key="1">
    <citation type="submission" date="2019-03" db="EMBL/GenBank/DDBJ databases">
        <title>Rhodosporidium diobovatum UCD-FST 08-225 genome sequencing, assembly, and annotation.</title>
        <authorList>
            <person name="Fakankun I.U."/>
            <person name="Fristensky B."/>
            <person name="Levin D.B."/>
        </authorList>
    </citation>
    <scope>NUCLEOTIDE SEQUENCE [LARGE SCALE GENOMIC DNA]</scope>
    <source>
        <strain evidence="2 3">UCD-FST 08-225</strain>
    </source>
</reference>
<feature type="region of interest" description="Disordered" evidence="1">
    <location>
        <begin position="204"/>
        <end position="239"/>
    </location>
</feature>